<evidence type="ECO:0000256" key="2">
    <source>
        <dbReference type="SAM" id="Phobius"/>
    </source>
</evidence>
<feature type="transmembrane region" description="Helical" evidence="2">
    <location>
        <begin position="364"/>
        <end position="385"/>
    </location>
</feature>
<feature type="transmembrane region" description="Helical" evidence="2">
    <location>
        <begin position="12"/>
        <end position="36"/>
    </location>
</feature>
<feature type="domain" description="Cytochrome oxidase subunit I profile" evidence="3">
    <location>
        <begin position="17"/>
        <end position="436"/>
    </location>
</feature>
<organism evidence="4 5">
    <name type="scientific">Candidatus Kapaibacterium thiocyanatum</name>
    <dbReference type="NCBI Taxonomy" id="1895771"/>
    <lineage>
        <taxon>Bacteria</taxon>
        <taxon>Pseudomonadati</taxon>
        <taxon>Candidatus Kapaibacteriota</taxon>
        <taxon>Candidatus Kapaibacteriia</taxon>
        <taxon>Candidatus Kapaibacteriales</taxon>
        <taxon>Candidatus Kapaibacteriaceae</taxon>
        <taxon>Candidatus Kapaibacterium</taxon>
    </lineage>
</organism>
<dbReference type="Gene3D" id="1.20.210.10">
    <property type="entry name" value="Cytochrome c oxidase-like, subunit I domain"/>
    <property type="match status" value="1"/>
</dbReference>
<evidence type="ECO:0000259" key="3">
    <source>
        <dbReference type="PROSITE" id="PS50855"/>
    </source>
</evidence>
<dbReference type="STRING" id="1895771.BGO89_12960"/>
<gene>
    <name evidence="4" type="ORF">BGO89_12960</name>
</gene>
<keyword evidence="2" id="KW-1133">Transmembrane helix</keyword>
<dbReference type="GO" id="GO:0020037">
    <property type="term" value="F:heme binding"/>
    <property type="evidence" value="ECO:0007669"/>
    <property type="project" value="InterPro"/>
</dbReference>
<dbReference type="SUPFAM" id="SSF81442">
    <property type="entry name" value="Cytochrome c oxidase subunit I-like"/>
    <property type="match status" value="1"/>
</dbReference>
<dbReference type="AlphaFoldDB" id="A0A1M3KV44"/>
<dbReference type="GO" id="GO:0015990">
    <property type="term" value="P:electron transport coupled proton transport"/>
    <property type="evidence" value="ECO:0007669"/>
    <property type="project" value="TreeGrafter"/>
</dbReference>
<dbReference type="PANTHER" id="PTHR10422:SF29">
    <property type="entry name" value="CYTOCHROME C OXIDASE SUBUNIT 1 HOMOLOG, BACTEROID"/>
    <property type="match status" value="1"/>
</dbReference>
<evidence type="ECO:0000256" key="1">
    <source>
        <dbReference type="ARBA" id="ARBA00022660"/>
    </source>
</evidence>
<sequence>MHSDDDRIVRLFLGSALFWLVIGTTVGEYLGMKFIAPDMDAIPWLSFGRLRPVHTNAVFWGWASLGMMGLGHYVLPRVSGVRLQGKGLLKAALILINIAVLSGSIALMSGINNGGGEYREYVWPIAILFAAGVALSFVSSWMTVARRTIGTIHISSWYIVSAHIFVLVISIVAYLPYGQNGIGETIIQGYYMHQGVGMWFMMCTLGLFYYFIPDELETHIFSHRLGMVAFWSQILFYTVIGTHHFVFSSIPWWLQITAILGSVGMVLPVVAGTVNFASCFRGHGRHAIRSVTLPFFMIAVFFYITGSLQGTAEAFQTTNLLWHFTDFSVAHSHMTMYGIITFALFGGIYVVLRRTSATPLPVSAIRLQFTLAIVGLLLYTVPLMIGGTLRGQSWIDGKPFIDSVVLMADYWLWRAIGGTLMWTSHLVAIVNFIRMR</sequence>
<evidence type="ECO:0000313" key="5">
    <source>
        <dbReference type="Proteomes" id="UP000184233"/>
    </source>
</evidence>
<keyword evidence="2" id="KW-0812">Transmembrane</keyword>
<dbReference type="Proteomes" id="UP000184233">
    <property type="component" value="Unassembled WGS sequence"/>
</dbReference>
<feature type="transmembrane region" description="Helical" evidence="2">
    <location>
        <begin position="87"/>
        <end position="109"/>
    </location>
</feature>
<accession>A0A1M3KV44</accession>
<dbReference type="InterPro" id="IPR000883">
    <property type="entry name" value="Cyt_C_Oxase_1"/>
</dbReference>
<feature type="transmembrane region" description="Helical" evidence="2">
    <location>
        <begin position="411"/>
        <end position="433"/>
    </location>
</feature>
<proteinExistence type="predicted"/>
<protein>
    <recommendedName>
        <fullName evidence="3">Cytochrome oxidase subunit I profile domain-containing protein</fullName>
    </recommendedName>
</protein>
<feature type="transmembrane region" description="Helical" evidence="2">
    <location>
        <begin position="121"/>
        <end position="144"/>
    </location>
</feature>
<dbReference type="Pfam" id="PF00115">
    <property type="entry name" value="COX1"/>
    <property type="match status" value="1"/>
</dbReference>
<comment type="caution">
    <text evidence="4">The sequence shown here is derived from an EMBL/GenBank/DDBJ whole genome shotgun (WGS) entry which is preliminary data.</text>
</comment>
<dbReference type="InterPro" id="IPR036927">
    <property type="entry name" value="Cyt_c_oxase-like_su1_sf"/>
</dbReference>
<dbReference type="InterPro" id="IPR023616">
    <property type="entry name" value="Cyt_c_oxase-like_su1_dom"/>
</dbReference>
<feature type="transmembrane region" description="Helical" evidence="2">
    <location>
        <begin position="156"/>
        <end position="176"/>
    </location>
</feature>
<reference evidence="4 5" key="1">
    <citation type="submission" date="2016-09" db="EMBL/GenBank/DDBJ databases">
        <title>Genome-resolved meta-omics ties microbial dynamics to process performance in biotechnology for thiocyanate degradation.</title>
        <authorList>
            <person name="Kantor R.S."/>
            <person name="Huddy R.J."/>
            <person name="Iyer R."/>
            <person name="Thomas B.C."/>
            <person name="Brown C.T."/>
            <person name="Anantharaman K."/>
            <person name="Tringe S."/>
            <person name="Hettich R.L."/>
            <person name="Harrison S.T."/>
            <person name="Banfield J.F."/>
        </authorList>
    </citation>
    <scope>NUCLEOTIDE SEQUENCE [LARGE SCALE GENOMIC DNA]</scope>
    <source>
        <strain evidence="4">59-99</strain>
    </source>
</reference>
<keyword evidence="1" id="KW-0679">Respiratory chain</keyword>
<keyword evidence="1" id="KW-0813">Transport</keyword>
<feature type="transmembrane region" description="Helical" evidence="2">
    <location>
        <begin position="252"/>
        <end position="274"/>
    </location>
</feature>
<name>A0A1M3KV44_9BACT</name>
<dbReference type="GO" id="GO:0016020">
    <property type="term" value="C:membrane"/>
    <property type="evidence" value="ECO:0007669"/>
    <property type="project" value="InterPro"/>
</dbReference>
<dbReference type="GO" id="GO:0009060">
    <property type="term" value="P:aerobic respiration"/>
    <property type="evidence" value="ECO:0007669"/>
    <property type="project" value="InterPro"/>
</dbReference>
<feature type="transmembrane region" description="Helical" evidence="2">
    <location>
        <begin position="196"/>
        <end position="213"/>
    </location>
</feature>
<feature type="transmembrane region" description="Helical" evidence="2">
    <location>
        <begin position="225"/>
        <end position="246"/>
    </location>
</feature>
<dbReference type="PROSITE" id="PS50855">
    <property type="entry name" value="COX1"/>
    <property type="match status" value="1"/>
</dbReference>
<dbReference type="GO" id="GO:0004129">
    <property type="term" value="F:cytochrome-c oxidase activity"/>
    <property type="evidence" value="ECO:0007669"/>
    <property type="project" value="InterPro"/>
</dbReference>
<dbReference type="GO" id="GO:0022904">
    <property type="term" value="P:respiratory electron transport chain"/>
    <property type="evidence" value="ECO:0007669"/>
    <property type="project" value="TreeGrafter"/>
</dbReference>
<feature type="transmembrane region" description="Helical" evidence="2">
    <location>
        <begin position="286"/>
        <end position="304"/>
    </location>
</feature>
<feature type="transmembrane region" description="Helical" evidence="2">
    <location>
        <begin position="334"/>
        <end position="352"/>
    </location>
</feature>
<keyword evidence="2" id="KW-0472">Membrane</keyword>
<keyword evidence="1" id="KW-0249">Electron transport</keyword>
<evidence type="ECO:0000313" key="4">
    <source>
        <dbReference type="EMBL" id="OJX56244.1"/>
    </source>
</evidence>
<dbReference type="PANTHER" id="PTHR10422">
    <property type="entry name" value="CYTOCHROME C OXIDASE SUBUNIT 1"/>
    <property type="match status" value="1"/>
</dbReference>
<dbReference type="EMBL" id="MKVH01000025">
    <property type="protein sequence ID" value="OJX56244.1"/>
    <property type="molecule type" value="Genomic_DNA"/>
</dbReference>
<feature type="transmembrane region" description="Helical" evidence="2">
    <location>
        <begin position="56"/>
        <end position="75"/>
    </location>
</feature>